<accession>A0ABU2A247</accession>
<gene>
    <name evidence="2" type="ORF">J2X21_000378</name>
</gene>
<name>A0ABU2A247_9BURK</name>
<dbReference type="EMBL" id="JAVDXV010000001">
    <property type="protein sequence ID" value="MDR7331266.1"/>
    <property type="molecule type" value="Genomic_DNA"/>
</dbReference>
<protein>
    <submittedName>
        <fullName evidence="2">Uncharacterized protein</fullName>
    </submittedName>
</protein>
<comment type="caution">
    <text evidence="2">The sequence shown here is derived from an EMBL/GenBank/DDBJ whole genome shotgun (WGS) entry which is preliminary data.</text>
</comment>
<dbReference type="Proteomes" id="UP001180825">
    <property type="component" value="Unassembled WGS sequence"/>
</dbReference>
<sequence>MADQDPQSLAAHEQLQQPLPPDLFSLHAEPPHESSPQRRFGGSRAGRLMWRSRTRTAGIRFEWAQRSSGPVLRVVATWTDRDGQPHHTSYSVQNNGLEGALDRAIASRTSCGAPQPDRQDLLQRLRQEFETSPFAHAQQAPQGQPS</sequence>
<feature type="region of interest" description="Disordered" evidence="1">
    <location>
        <begin position="1"/>
        <end position="47"/>
    </location>
</feature>
<keyword evidence="3" id="KW-1185">Reference proteome</keyword>
<evidence type="ECO:0000256" key="1">
    <source>
        <dbReference type="SAM" id="MobiDB-lite"/>
    </source>
</evidence>
<evidence type="ECO:0000313" key="3">
    <source>
        <dbReference type="Proteomes" id="UP001180825"/>
    </source>
</evidence>
<reference evidence="2 3" key="1">
    <citation type="submission" date="2023-07" db="EMBL/GenBank/DDBJ databases">
        <title>Sorghum-associated microbial communities from plants grown in Nebraska, USA.</title>
        <authorList>
            <person name="Schachtman D."/>
        </authorList>
    </citation>
    <scope>NUCLEOTIDE SEQUENCE [LARGE SCALE GENOMIC DNA]</scope>
    <source>
        <strain evidence="2 3">BE316</strain>
    </source>
</reference>
<evidence type="ECO:0000313" key="2">
    <source>
        <dbReference type="EMBL" id="MDR7331266.1"/>
    </source>
</evidence>
<proteinExistence type="predicted"/>
<dbReference type="RefSeq" id="WP_310324173.1">
    <property type="nucleotide sequence ID" value="NZ_JAVDXV010000001.1"/>
</dbReference>
<organism evidence="2 3">
    <name type="scientific">Roseateles asaccharophilus</name>
    <dbReference type="NCBI Taxonomy" id="582607"/>
    <lineage>
        <taxon>Bacteria</taxon>
        <taxon>Pseudomonadati</taxon>
        <taxon>Pseudomonadota</taxon>
        <taxon>Betaproteobacteria</taxon>
        <taxon>Burkholderiales</taxon>
        <taxon>Sphaerotilaceae</taxon>
        <taxon>Roseateles</taxon>
    </lineage>
</organism>